<dbReference type="FunFam" id="1.10.10.10:FF:000001">
    <property type="entry name" value="LysR family transcriptional regulator"/>
    <property type="match status" value="1"/>
</dbReference>
<dbReference type="GO" id="GO:0006351">
    <property type="term" value="P:DNA-templated transcription"/>
    <property type="evidence" value="ECO:0007669"/>
    <property type="project" value="TreeGrafter"/>
</dbReference>
<dbReference type="KEGG" id="aall:I6G90_05380"/>
<dbReference type="PROSITE" id="PS50931">
    <property type="entry name" value="HTH_LYSR"/>
    <property type="match status" value="1"/>
</dbReference>
<dbReference type="GO" id="GO:0043565">
    <property type="term" value="F:sequence-specific DNA binding"/>
    <property type="evidence" value="ECO:0007669"/>
    <property type="project" value="TreeGrafter"/>
</dbReference>
<reference evidence="5 6" key="1">
    <citation type="submission" date="2020-12" db="EMBL/GenBank/DDBJ databases">
        <title>FDA dAtabase for Regulatory Grade micrObial Sequences (FDA-ARGOS): Supporting development and validation of Infectious Disease Dx tests.</title>
        <authorList>
            <person name="Sproer C."/>
            <person name="Gronow S."/>
            <person name="Severitt S."/>
            <person name="Schroder I."/>
            <person name="Tallon L."/>
            <person name="Sadzewicz L."/>
            <person name="Zhao X."/>
            <person name="Boylan J."/>
            <person name="Ott S."/>
            <person name="Bowen H."/>
            <person name="Vavikolanu K."/>
            <person name="Mehta A."/>
            <person name="Aluvathingal J."/>
            <person name="Nadendla S."/>
            <person name="Lowell S."/>
            <person name="Myers T."/>
            <person name="Yan Y."/>
            <person name="Sichtig H."/>
        </authorList>
    </citation>
    <scope>NUCLEOTIDE SEQUENCE [LARGE SCALE GENOMIC DNA]</scope>
    <source>
        <strain evidence="5 6">FDAARGOS_933</strain>
    </source>
</reference>
<keyword evidence="3" id="KW-0238">DNA-binding</keyword>
<keyword evidence="4" id="KW-0804">Transcription</keyword>
<dbReference type="InterPro" id="IPR036388">
    <property type="entry name" value="WH-like_DNA-bd_sf"/>
</dbReference>
<dbReference type="EMBL" id="CP065745">
    <property type="protein sequence ID" value="QPR55859.1"/>
    <property type="molecule type" value="Genomic_DNA"/>
</dbReference>
<proteinExistence type="inferred from homology"/>
<dbReference type="SUPFAM" id="SSF53850">
    <property type="entry name" value="Periplasmic binding protein-like II"/>
    <property type="match status" value="1"/>
</dbReference>
<dbReference type="PANTHER" id="PTHR30537">
    <property type="entry name" value="HTH-TYPE TRANSCRIPTIONAL REGULATOR"/>
    <property type="match status" value="1"/>
</dbReference>
<dbReference type="Gene3D" id="1.10.10.10">
    <property type="entry name" value="Winged helix-like DNA-binding domain superfamily/Winged helix DNA-binding domain"/>
    <property type="match status" value="1"/>
</dbReference>
<dbReference type="InterPro" id="IPR036390">
    <property type="entry name" value="WH_DNA-bd_sf"/>
</dbReference>
<protein>
    <submittedName>
        <fullName evidence="5">LysR family transcriptional regulator</fullName>
    </submittedName>
</protein>
<accession>A0A0T6V0M9</accession>
<dbReference type="Pfam" id="PF03466">
    <property type="entry name" value="LysR_substrate"/>
    <property type="match status" value="1"/>
</dbReference>
<organism evidence="5 6">
    <name type="scientific">Aeromonas allosaccharophila</name>
    <dbReference type="NCBI Taxonomy" id="656"/>
    <lineage>
        <taxon>Bacteria</taxon>
        <taxon>Pseudomonadati</taxon>
        <taxon>Pseudomonadota</taxon>
        <taxon>Gammaproteobacteria</taxon>
        <taxon>Aeromonadales</taxon>
        <taxon>Aeromonadaceae</taxon>
        <taxon>Aeromonas</taxon>
    </lineage>
</organism>
<gene>
    <name evidence="5" type="ORF">I6G90_05380</name>
</gene>
<dbReference type="Gene3D" id="3.40.190.290">
    <property type="match status" value="1"/>
</dbReference>
<sequence>MRIDDLRLFLSVVELGNFAAVAHSLDVPRAQVSRRIGDLEHALGCKLFTRTTRKLTLTPAGTDYFMQLQEIIPRLETLNQSIKNQSSAPTGSVKLGLIGDADILAHDLLVNFLDKYPLITLETHVSNLGYHDIMNYGLDACVHIGEMKESSFVARPLTTVSRKLYASPAYVAAHGMPQQLDDLHQHALLIHRLASGELEDCWNFNTGPLKVSSRLISNSSHYIRYAVLKGAGISLLPELSVKAQVASGELLEILPTHKVYLDDAWLVYPSRKGMTHAARLLIESLLAESALLLG</sequence>
<evidence type="ECO:0000256" key="1">
    <source>
        <dbReference type="ARBA" id="ARBA00009437"/>
    </source>
</evidence>
<evidence type="ECO:0000256" key="3">
    <source>
        <dbReference type="ARBA" id="ARBA00023125"/>
    </source>
</evidence>
<dbReference type="SUPFAM" id="SSF46785">
    <property type="entry name" value="Winged helix' DNA-binding domain"/>
    <property type="match status" value="1"/>
</dbReference>
<dbReference type="CDD" id="cd08422">
    <property type="entry name" value="PBP2_CrgA_like"/>
    <property type="match status" value="1"/>
</dbReference>
<dbReference type="InterPro" id="IPR005119">
    <property type="entry name" value="LysR_subst-bd"/>
</dbReference>
<comment type="similarity">
    <text evidence="1">Belongs to the LysR transcriptional regulatory family.</text>
</comment>
<dbReference type="GeneID" id="60785016"/>
<evidence type="ECO:0000256" key="2">
    <source>
        <dbReference type="ARBA" id="ARBA00023015"/>
    </source>
</evidence>
<dbReference type="Proteomes" id="UP000595101">
    <property type="component" value="Chromosome"/>
</dbReference>
<dbReference type="PANTHER" id="PTHR30537:SF5">
    <property type="entry name" value="HTH-TYPE TRANSCRIPTIONAL ACTIVATOR TTDR-RELATED"/>
    <property type="match status" value="1"/>
</dbReference>
<dbReference type="InterPro" id="IPR058163">
    <property type="entry name" value="LysR-type_TF_proteobact-type"/>
</dbReference>
<evidence type="ECO:0000313" key="5">
    <source>
        <dbReference type="EMBL" id="QPR55859.1"/>
    </source>
</evidence>
<dbReference type="RefSeq" id="WP_058051949.1">
    <property type="nucleotide sequence ID" value="NZ_CP065745.1"/>
</dbReference>
<evidence type="ECO:0000256" key="4">
    <source>
        <dbReference type="ARBA" id="ARBA00023163"/>
    </source>
</evidence>
<evidence type="ECO:0000313" key="6">
    <source>
        <dbReference type="Proteomes" id="UP000595101"/>
    </source>
</evidence>
<keyword evidence="2" id="KW-0805">Transcription regulation</keyword>
<dbReference type="GO" id="GO:0003700">
    <property type="term" value="F:DNA-binding transcription factor activity"/>
    <property type="evidence" value="ECO:0007669"/>
    <property type="project" value="InterPro"/>
</dbReference>
<name>A0A0T6V0M9_9GAMM</name>
<dbReference type="Pfam" id="PF00126">
    <property type="entry name" value="HTH_1"/>
    <property type="match status" value="1"/>
</dbReference>
<dbReference type="InterPro" id="IPR000847">
    <property type="entry name" value="LysR_HTH_N"/>
</dbReference>
<dbReference type="AlphaFoldDB" id="A0A0T6V0M9"/>